<evidence type="ECO:0000313" key="2">
    <source>
        <dbReference type="Proteomes" id="UP001499942"/>
    </source>
</evidence>
<sequence>MSHAYGPADEVPVWLRAMTSPGSLVREKALGDFYSTAHRQGDVYPCTAASLPFVRHGRRGFPDRPEPVSSLQTM</sequence>
<comment type="caution">
    <text evidence="1">The sequence shown here is derived from an EMBL/GenBank/DDBJ whole genome shotgun (WGS) entry which is preliminary data.</text>
</comment>
<gene>
    <name evidence="1" type="ORF">GCM10010393_15800</name>
</gene>
<keyword evidence="2" id="KW-1185">Reference proteome</keyword>
<evidence type="ECO:0000313" key="1">
    <source>
        <dbReference type="EMBL" id="GAA2485615.1"/>
    </source>
</evidence>
<dbReference type="EMBL" id="BAAASR010000007">
    <property type="protein sequence ID" value="GAA2485615.1"/>
    <property type="molecule type" value="Genomic_DNA"/>
</dbReference>
<accession>A0ABN3LKC3</accession>
<dbReference type="Proteomes" id="UP001499942">
    <property type="component" value="Unassembled WGS sequence"/>
</dbReference>
<proteinExistence type="predicted"/>
<organism evidence="1 2">
    <name type="scientific">Streptomyces gobitricini</name>
    <dbReference type="NCBI Taxonomy" id="68211"/>
    <lineage>
        <taxon>Bacteria</taxon>
        <taxon>Bacillati</taxon>
        <taxon>Actinomycetota</taxon>
        <taxon>Actinomycetes</taxon>
        <taxon>Kitasatosporales</taxon>
        <taxon>Streptomycetaceae</taxon>
        <taxon>Streptomyces</taxon>
    </lineage>
</organism>
<name>A0ABN3LKC3_9ACTN</name>
<protein>
    <submittedName>
        <fullName evidence="1">Uncharacterized protein</fullName>
    </submittedName>
</protein>
<reference evidence="1 2" key="1">
    <citation type="journal article" date="2019" name="Int. J. Syst. Evol. Microbiol.">
        <title>The Global Catalogue of Microorganisms (GCM) 10K type strain sequencing project: providing services to taxonomists for standard genome sequencing and annotation.</title>
        <authorList>
            <consortium name="The Broad Institute Genomics Platform"/>
            <consortium name="The Broad Institute Genome Sequencing Center for Infectious Disease"/>
            <person name="Wu L."/>
            <person name="Ma J."/>
        </authorList>
    </citation>
    <scope>NUCLEOTIDE SEQUENCE [LARGE SCALE GENOMIC DNA]</scope>
    <source>
        <strain evidence="1 2">JCM 5062</strain>
    </source>
</reference>